<organism evidence="2 3">
    <name type="scientific">Clostridium estertheticum</name>
    <dbReference type="NCBI Taxonomy" id="238834"/>
    <lineage>
        <taxon>Bacteria</taxon>
        <taxon>Bacillati</taxon>
        <taxon>Bacillota</taxon>
        <taxon>Clostridia</taxon>
        <taxon>Eubacteriales</taxon>
        <taxon>Clostridiaceae</taxon>
        <taxon>Clostridium</taxon>
    </lineage>
</organism>
<dbReference type="Pfam" id="PF13057">
    <property type="entry name" value="DUF3919"/>
    <property type="match status" value="1"/>
</dbReference>
<keyword evidence="1" id="KW-1133">Transmembrane helix</keyword>
<accession>A0A5N7ILH7</accession>
<name>A0A5N7ILH7_9CLOT</name>
<reference evidence="2 3" key="1">
    <citation type="journal article" date="2019" name="Lett. Appl. Microbiol.">
        <title>A case of 'blown pack' spoilage of vacuum-packaged pork likely associated with Clostridium estertheticum in Canada.</title>
        <authorList>
            <person name="Zhang P."/>
            <person name="Ward P."/>
            <person name="McMullen L.M."/>
            <person name="Yang X."/>
        </authorList>
    </citation>
    <scope>NUCLEOTIDE SEQUENCE [LARGE SCALE GENOMIC DNA]</scope>
    <source>
        <strain evidence="2 3">MA19</strain>
    </source>
</reference>
<evidence type="ECO:0000313" key="3">
    <source>
        <dbReference type="Proteomes" id="UP000342249"/>
    </source>
</evidence>
<keyword evidence="1" id="KW-0812">Transmembrane</keyword>
<sequence>MIRRRRKISILKKHKKLFIIYFVFMLLLGIIIFWQYEKNYDHVVLIQDREQVLKAISTSTPVKLEVYSNSWGKIVISESSVIRSIWNIIDEMSKSSPLQESQNTYTNDEISGTIFYLNGKKTTFTLGSYLKIGAIIYGNAKDKPYVDQLKNYLDEILCSAQNLSNLINERNKVTVVDINNNIQKCGRDDKTFIRNKILKCSKIKDNASLEKAINTKGKVLYHIKTYLEKESNSIPNTRDTFYAIINIDVYENGYIVIQDFSNDVVNAIYMKGNLVEVCKNISKTGI</sequence>
<feature type="transmembrane region" description="Helical" evidence="1">
    <location>
        <begin position="18"/>
        <end position="36"/>
    </location>
</feature>
<gene>
    <name evidence="2" type="ORF">E4V82_06595</name>
</gene>
<keyword evidence="1" id="KW-0472">Membrane</keyword>
<dbReference type="RefSeq" id="WP_152751395.1">
    <property type="nucleotide sequence ID" value="NZ_SPSF01000016.1"/>
</dbReference>
<dbReference type="EMBL" id="SPSF01000016">
    <property type="protein sequence ID" value="MPQ61781.1"/>
    <property type="molecule type" value="Genomic_DNA"/>
</dbReference>
<proteinExistence type="predicted"/>
<comment type="caution">
    <text evidence="2">The sequence shown here is derived from an EMBL/GenBank/DDBJ whole genome shotgun (WGS) entry which is preliminary data.</text>
</comment>
<dbReference type="AlphaFoldDB" id="A0A5N7ILH7"/>
<dbReference type="Proteomes" id="UP000342249">
    <property type="component" value="Unassembled WGS sequence"/>
</dbReference>
<dbReference type="InterPro" id="IPR025031">
    <property type="entry name" value="DUF3919"/>
</dbReference>
<evidence type="ECO:0000256" key="1">
    <source>
        <dbReference type="SAM" id="Phobius"/>
    </source>
</evidence>
<evidence type="ECO:0000313" key="2">
    <source>
        <dbReference type="EMBL" id="MPQ61781.1"/>
    </source>
</evidence>
<protein>
    <submittedName>
        <fullName evidence="2">DUF3919 family protein</fullName>
    </submittedName>
</protein>